<evidence type="ECO:0000256" key="4">
    <source>
        <dbReference type="ARBA" id="ARBA00022741"/>
    </source>
</evidence>
<evidence type="ECO:0000256" key="1">
    <source>
        <dbReference type="ARBA" id="ARBA00008428"/>
    </source>
</evidence>
<dbReference type="Gene3D" id="3.40.50.300">
    <property type="entry name" value="P-loop containing nucleotide triphosphate hydrolases"/>
    <property type="match status" value="1"/>
</dbReference>
<reference evidence="13 14" key="1">
    <citation type="submission" date="2013-07" db="EMBL/GenBank/DDBJ databases">
        <title>Complete genome sequence of Bacillus infantis NRRL B-14911 that has potential to induce cardiac disease by antigenic mimicry.</title>
        <authorList>
            <person name="Massilamany C."/>
            <person name="Smith T.P.L."/>
            <person name="Loy J.D."/>
            <person name="Barletta R."/>
            <person name="Reddy J."/>
        </authorList>
    </citation>
    <scope>NUCLEOTIDE SEQUENCE [LARGE SCALE GENOMIC DNA]</scope>
    <source>
        <strain evidence="13 14">NRRL B-14911</strain>
    </source>
</reference>
<keyword evidence="3" id="KW-0235">DNA replication</keyword>
<dbReference type="GO" id="GO:0005829">
    <property type="term" value="C:cytosol"/>
    <property type="evidence" value="ECO:0007669"/>
    <property type="project" value="TreeGrafter"/>
</dbReference>
<dbReference type="PATRIC" id="fig|1367477.3.peg.759"/>
<evidence type="ECO:0000256" key="3">
    <source>
        <dbReference type="ARBA" id="ARBA00022705"/>
    </source>
</evidence>
<dbReference type="GO" id="GO:1990077">
    <property type="term" value="C:primosome complex"/>
    <property type="evidence" value="ECO:0007669"/>
    <property type="project" value="UniProtKB-KW"/>
</dbReference>
<dbReference type="SMART" id="SM00382">
    <property type="entry name" value="AAA"/>
    <property type="match status" value="1"/>
</dbReference>
<evidence type="ECO:0000313" key="13">
    <source>
        <dbReference type="EMBL" id="AGX01996.1"/>
    </source>
</evidence>
<keyword evidence="7" id="KW-0067">ATP-binding</keyword>
<dbReference type="PANTHER" id="PTHR30153">
    <property type="entry name" value="REPLICATIVE DNA HELICASE DNAB"/>
    <property type="match status" value="1"/>
</dbReference>
<dbReference type="SUPFAM" id="SSF48024">
    <property type="entry name" value="N-terminal domain of DnaB helicase"/>
    <property type="match status" value="1"/>
</dbReference>
<dbReference type="HOGENOM" id="CLU_005373_0_0_9"/>
<dbReference type="SUPFAM" id="SSF52540">
    <property type="entry name" value="P-loop containing nucleoside triphosphate hydrolases"/>
    <property type="match status" value="1"/>
</dbReference>
<dbReference type="PROSITE" id="PS51199">
    <property type="entry name" value="SF4_HELICASE"/>
    <property type="match status" value="1"/>
</dbReference>
<evidence type="ECO:0000256" key="8">
    <source>
        <dbReference type="ARBA" id="ARBA00023125"/>
    </source>
</evidence>
<dbReference type="InterPro" id="IPR036185">
    <property type="entry name" value="DNA_heli_DnaB-like_N_sf"/>
</dbReference>
<dbReference type="AlphaFoldDB" id="U5L5F9"/>
<keyword evidence="8" id="KW-0238">DNA-binding</keyword>
<dbReference type="InterPro" id="IPR027417">
    <property type="entry name" value="P-loop_NTPase"/>
</dbReference>
<dbReference type="STRING" id="1367477.N288_04110"/>
<dbReference type="Pfam" id="PF00772">
    <property type="entry name" value="DnaB"/>
    <property type="match status" value="1"/>
</dbReference>
<keyword evidence="5" id="KW-0378">Hydrolase</keyword>
<dbReference type="Pfam" id="PF03796">
    <property type="entry name" value="DnaB_C"/>
    <property type="match status" value="1"/>
</dbReference>
<keyword evidence="14" id="KW-1185">Reference proteome</keyword>
<dbReference type="KEGG" id="bif:N288_04110"/>
<comment type="catalytic activity">
    <reaction evidence="11">
        <text>ATP + H2O = ADP + phosphate + H(+)</text>
        <dbReference type="Rhea" id="RHEA:13065"/>
        <dbReference type="ChEBI" id="CHEBI:15377"/>
        <dbReference type="ChEBI" id="CHEBI:15378"/>
        <dbReference type="ChEBI" id="CHEBI:30616"/>
        <dbReference type="ChEBI" id="CHEBI:43474"/>
        <dbReference type="ChEBI" id="CHEBI:456216"/>
        <dbReference type="EC" id="5.6.2.3"/>
    </reaction>
</comment>
<dbReference type="CDD" id="cd00984">
    <property type="entry name" value="DnaB_C"/>
    <property type="match status" value="1"/>
</dbReference>
<feature type="domain" description="SF4 helicase" evidence="12">
    <location>
        <begin position="175"/>
        <end position="438"/>
    </location>
</feature>
<dbReference type="GO" id="GO:0003677">
    <property type="term" value="F:DNA binding"/>
    <property type="evidence" value="ECO:0007669"/>
    <property type="project" value="UniProtKB-KW"/>
</dbReference>
<evidence type="ECO:0000256" key="10">
    <source>
        <dbReference type="ARBA" id="ARBA00044969"/>
    </source>
</evidence>
<dbReference type="InterPro" id="IPR016136">
    <property type="entry name" value="DNA_helicase_N/primase_C"/>
</dbReference>
<dbReference type="GO" id="GO:0006269">
    <property type="term" value="P:DNA replication, synthesis of primer"/>
    <property type="evidence" value="ECO:0007669"/>
    <property type="project" value="UniProtKB-KW"/>
</dbReference>
<evidence type="ECO:0000256" key="9">
    <source>
        <dbReference type="ARBA" id="ARBA00023235"/>
    </source>
</evidence>
<keyword evidence="2" id="KW-0639">Primosome</keyword>
<dbReference type="GO" id="GO:0043139">
    <property type="term" value="F:5'-3' DNA helicase activity"/>
    <property type="evidence" value="ECO:0007669"/>
    <property type="project" value="UniProtKB-EC"/>
</dbReference>
<evidence type="ECO:0000256" key="6">
    <source>
        <dbReference type="ARBA" id="ARBA00022806"/>
    </source>
</evidence>
<protein>
    <recommendedName>
        <fullName evidence="10">DNA 5'-3' helicase</fullName>
        <ecNumber evidence="10">5.6.2.3</ecNumber>
    </recommendedName>
</protein>
<dbReference type="EC" id="5.6.2.3" evidence="10"/>
<evidence type="ECO:0000256" key="11">
    <source>
        <dbReference type="ARBA" id="ARBA00048954"/>
    </source>
</evidence>
<dbReference type="PANTHER" id="PTHR30153:SF2">
    <property type="entry name" value="REPLICATIVE DNA HELICASE"/>
    <property type="match status" value="1"/>
</dbReference>
<evidence type="ECO:0000256" key="2">
    <source>
        <dbReference type="ARBA" id="ARBA00022515"/>
    </source>
</evidence>
<organism evidence="13 14">
    <name type="scientific">Bacillus infantis NRRL B-14911</name>
    <dbReference type="NCBI Taxonomy" id="1367477"/>
    <lineage>
        <taxon>Bacteria</taxon>
        <taxon>Bacillati</taxon>
        <taxon>Bacillota</taxon>
        <taxon>Bacilli</taxon>
        <taxon>Bacillales</taxon>
        <taxon>Bacillaceae</taxon>
        <taxon>Bacillus</taxon>
    </lineage>
</organism>
<dbReference type="InterPro" id="IPR007693">
    <property type="entry name" value="DNA_helicase_DnaB-like_N"/>
</dbReference>
<keyword evidence="6 13" id="KW-0347">Helicase</keyword>
<evidence type="ECO:0000259" key="12">
    <source>
        <dbReference type="PROSITE" id="PS51199"/>
    </source>
</evidence>
<dbReference type="OrthoDB" id="9773982at2"/>
<dbReference type="InterPro" id="IPR007694">
    <property type="entry name" value="DNA_helicase_DnaB-like_C"/>
</dbReference>
<evidence type="ECO:0000256" key="5">
    <source>
        <dbReference type="ARBA" id="ARBA00022801"/>
    </source>
</evidence>
<keyword evidence="4" id="KW-0547">Nucleotide-binding</keyword>
<evidence type="ECO:0000313" key="14">
    <source>
        <dbReference type="Proteomes" id="UP000017805"/>
    </source>
</evidence>
<dbReference type="InterPro" id="IPR003593">
    <property type="entry name" value="AAA+_ATPase"/>
</dbReference>
<keyword evidence="9" id="KW-0413">Isomerase</keyword>
<name>U5L5F9_9BACI</name>
<accession>U5L5F9</accession>
<evidence type="ECO:0000256" key="7">
    <source>
        <dbReference type="ARBA" id="ARBA00022840"/>
    </source>
</evidence>
<dbReference type="EMBL" id="CP006643">
    <property type="protein sequence ID" value="AGX01996.1"/>
    <property type="molecule type" value="Genomic_DNA"/>
</dbReference>
<proteinExistence type="inferred from homology"/>
<comment type="similarity">
    <text evidence="1">Belongs to the helicase family. DnaB subfamily.</text>
</comment>
<sequence>MGTEGIGINYDRLGRSDQPREKLLEAESMILGAVLLEPQVIEQLTLGPEHFTQAENRQIFSAMRALESKKLKIDMVMLVEELGDQIENAGGVSYLVEVANSCPTAANLDQYEQIVLKYYQLGLIRKSAHYFLGDFTPESAAELYKTLIQYHTIHNKDKMTKDDLLLQLYESLYEQKTGLPGVDTGFETLNGLTGGWKEGELIILAARPSMGKTALAIQLAWECASRNGISLVFSLEMSAKQIFQRLLCSLSGINMMKWHNPHKYLSMEEMGRMQEAMNSVYKAKLTVEENGLVTLMEIRQHIMNLKREHPTEPFLVVIDYLQLITVKERFDRHDLTIGYITKQLKSMAKEFKIPIILLSQLSRGVDSRADKRPRLSDLRDSGNIEQDADLVLFLYRDAYYDSKSEVGNEVEVNIAKNRNGPVGMVRLGFEKEFGRFWG</sequence>
<dbReference type="Gene3D" id="1.10.860.10">
    <property type="entry name" value="DNAb Helicase, Chain A"/>
    <property type="match status" value="1"/>
</dbReference>
<dbReference type="Proteomes" id="UP000017805">
    <property type="component" value="Chromosome"/>
</dbReference>
<dbReference type="RefSeq" id="WP_009792056.1">
    <property type="nucleotide sequence ID" value="NC_022524.1"/>
</dbReference>
<gene>
    <name evidence="13" type="ORF">N288_04110</name>
</gene>
<dbReference type="GO" id="GO:0016787">
    <property type="term" value="F:hydrolase activity"/>
    <property type="evidence" value="ECO:0007669"/>
    <property type="project" value="UniProtKB-KW"/>
</dbReference>
<dbReference type="GO" id="GO:0005524">
    <property type="term" value="F:ATP binding"/>
    <property type="evidence" value="ECO:0007669"/>
    <property type="project" value="UniProtKB-KW"/>
</dbReference>